<dbReference type="Gene3D" id="3.40.50.300">
    <property type="entry name" value="P-loop containing nucleotide triphosphate hydrolases"/>
    <property type="match status" value="1"/>
</dbReference>
<feature type="domain" description="CobW/HypB/UreG nucleotide-binding" evidence="1">
    <location>
        <begin position="558"/>
        <end position="670"/>
    </location>
</feature>
<proteinExistence type="predicted"/>
<dbReference type="InterPro" id="IPR027417">
    <property type="entry name" value="P-loop_NTPase"/>
</dbReference>
<dbReference type="PANTHER" id="PTHR43603:SF1">
    <property type="entry name" value="ZINC-REGULATED GTPASE METALLOPROTEIN ACTIVATOR 1"/>
    <property type="match status" value="1"/>
</dbReference>
<sequence>MSRKAQENRSEWKTPSIYAFSGDYGPFKIRRNEPIDNALVYFMKDGITAVSSAKAGSTAARTQRQHPMLEMAAVAQQLLLKPGDCSTQEYLFSAILVIHVSGMMVDTDEFAKAMAREVTERELCKSFGKPLLRLLKRLMLRNVTLAASHDLCPLAYKLFQALLAQSSSATAELAPQLWLLYPYLPAKFINAQMVEGAQTNTGRTMPKNRKSHKSELHLIFQSEVARDKRLDMLRHVCSVGTCRVMDSVPPLQLLLAAFDKNHIANNDKNALAPYNVDYCNGIGKSLFLSTVKVEMNRFTKQYERDCEEVTADLTVAVEMKPEPSDSVLPATAEDWSRCERQVGALVLRGNRCVLVRSMTAKWHGMRLPSVAPRPGEGDKEAVVRAVVELLEVDADKIRSLPMIPPVSIYGPNGQPTILSLYPLYAVQPPPDGPLEEADMEDDESPYDWYTFERAATRIDAASIAGLQTMASALVAAANVGILPCQWGGVFGQEMGMMCSTSSVAGQQLTVAPEKWTPSRQGDVLQEVRRANSALMERRLSNQHKNGTAVQQTSDFRLPVTILSGFLGSGKTTLLTHILSNYEGLKVAILVNDMGEINIDASLVKKQTSVSIHQAEEHMVELSNGCICCTLREDLLAEVSKIAQAGTYDYLLIESTGVSEPMPVAETFTFEDTTGLRLGS</sequence>
<dbReference type="SUPFAM" id="SSF52540">
    <property type="entry name" value="P-loop containing nucleoside triphosphate hydrolases"/>
    <property type="match status" value="1"/>
</dbReference>
<keyword evidence="3" id="KW-1185">Reference proteome</keyword>
<dbReference type="EMBL" id="CAKOGP040001947">
    <property type="protein sequence ID" value="CAJ1957646.1"/>
    <property type="molecule type" value="Genomic_DNA"/>
</dbReference>
<organism evidence="2 3">
    <name type="scientific">Cylindrotheca closterium</name>
    <dbReference type="NCBI Taxonomy" id="2856"/>
    <lineage>
        <taxon>Eukaryota</taxon>
        <taxon>Sar</taxon>
        <taxon>Stramenopiles</taxon>
        <taxon>Ochrophyta</taxon>
        <taxon>Bacillariophyta</taxon>
        <taxon>Bacillariophyceae</taxon>
        <taxon>Bacillariophycidae</taxon>
        <taxon>Bacillariales</taxon>
        <taxon>Bacillariaceae</taxon>
        <taxon>Cylindrotheca</taxon>
    </lineage>
</organism>
<dbReference type="Pfam" id="PF02492">
    <property type="entry name" value="cobW"/>
    <property type="match status" value="1"/>
</dbReference>
<accession>A0AAD2FYY2</accession>
<gene>
    <name evidence="2" type="ORF">CYCCA115_LOCUS16814</name>
</gene>
<evidence type="ECO:0000313" key="2">
    <source>
        <dbReference type="EMBL" id="CAJ1957646.1"/>
    </source>
</evidence>
<dbReference type="InterPro" id="IPR051927">
    <property type="entry name" value="Zn_Chap_cDPG_Synth"/>
</dbReference>
<dbReference type="InterPro" id="IPR015797">
    <property type="entry name" value="NUDIX_hydrolase-like_dom_sf"/>
</dbReference>
<protein>
    <recommendedName>
        <fullName evidence="1">CobW/HypB/UreG nucleotide-binding domain-containing protein</fullName>
    </recommendedName>
</protein>
<evidence type="ECO:0000259" key="1">
    <source>
        <dbReference type="Pfam" id="PF02492"/>
    </source>
</evidence>
<dbReference type="InterPro" id="IPR003495">
    <property type="entry name" value="CobW/HypB/UreG_nucleotide-bd"/>
</dbReference>
<dbReference type="SUPFAM" id="SSF55811">
    <property type="entry name" value="Nudix"/>
    <property type="match status" value="1"/>
</dbReference>
<reference evidence="2" key="1">
    <citation type="submission" date="2023-08" db="EMBL/GenBank/DDBJ databases">
        <authorList>
            <person name="Audoor S."/>
            <person name="Bilcke G."/>
        </authorList>
    </citation>
    <scope>NUCLEOTIDE SEQUENCE</scope>
</reference>
<name>A0AAD2FYY2_9STRA</name>
<dbReference type="PANTHER" id="PTHR43603">
    <property type="entry name" value="COBW DOMAIN-CONTAINING PROTEIN DDB_G0274527"/>
    <property type="match status" value="1"/>
</dbReference>
<comment type="caution">
    <text evidence="2">The sequence shown here is derived from an EMBL/GenBank/DDBJ whole genome shotgun (WGS) entry which is preliminary data.</text>
</comment>
<dbReference type="Proteomes" id="UP001295423">
    <property type="component" value="Unassembled WGS sequence"/>
</dbReference>
<dbReference type="CDD" id="cd03112">
    <property type="entry name" value="CobW-like"/>
    <property type="match status" value="1"/>
</dbReference>
<dbReference type="AlphaFoldDB" id="A0AAD2FYY2"/>
<evidence type="ECO:0000313" key="3">
    <source>
        <dbReference type="Proteomes" id="UP001295423"/>
    </source>
</evidence>